<reference evidence="5 6" key="1">
    <citation type="journal article" date="2018" name="Environ. Microbiol.">
        <title>Novel energy conservation strategies and behaviour of Pelotomaculum schinkii driving syntrophic propionate catabolism.</title>
        <authorList>
            <person name="Hidalgo-Ahumada C.A.P."/>
            <person name="Nobu M.K."/>
            <person name="Narihiro T."/>
            <person name="Tamaki H."/>
            <person name="Liu W.T."/>
            <person name="Kamagata Y."/>
            <person name="Stams A.J.M."/>
            <person name="Imachi H."/>
            <person name="Sousa D.Z."/>
        </authorList>
    </citation>
    <scope>NUCLEOTIDE SEQUENCE [LARGE SCALE GENOMIC DNA]</scope>
    <source>
        <strain evidence="5 6">MGP</strain>
    </source>
</reference>
<comment type="caution">
    <text evidence="5">The sequence shown here is derived from an EMBL/GenBank/DDBJ whole genome shotgun (WGS) entry which is preliminary data.</text>
</comment>
<feature type="domain" description="PAC" evidence="2">
    <location>
        <begin position="78"/>
        <end position="130"/>
    </location>
</feature>
<dbReference type="Gene3D" id="3.30.450.20">
    <property type="entry name" value="PAS domain"/>
    <property type="match status" value="3"/>
</dbReference>
<evidence type="ECO:0000313" key="6">
    <source>
        <dbReference type="Proteomes" id="UP000297597"/>
    </source>
</evidence>
<feature type="domain" description="PAS" evidence="1">
    <location>
        <begin position="256"/>
        <end position="301"/>
    </location>
</feature>
<dbReference type="Gene3D" id="3.30.70.270">
    <property type="match status" value="1"/>
</dbReference>
<dbReference type="SUPFAM" id="SSF109604">
    <property type="entry name" value="HD-domain/PDEase-like"/>
    <property type="match status" value="1"/>
</dbReference>
<feature type="domain" description="PAC" evidence="2">
    <location>
        <begin position="198"/>
        <end position="255"/>
    </location>
</feature>
<accession>A0A4Y7RQH8</accession>
<sequence length="740" mass="83937">MIEHTQLFAKAIEVLTQPFVARLLDGSMLMCNRAFCDITGYSEKELRSMKKKHGLVPPGWVDYKTKALEELCRTGQPQRFEIEYLRKDGSHLPVEILIYLVNGADSTPLYYYMFVNDITKRRQAEEALQLSEERYRQLIENAPLGIAVFDTKGQIKTVNKALMQIFGTPEDEVMRINVLEYPPFVQAGLPGDIHKCMETGETVVTEHPYTTRWGNNIHLRLHLTPLRDTNGVINGVQAILEDFTDRKRTEEELINAHQKLMDIIESLPDATFVIDKDRKVIAWNQAMEELTGTPKAEILGKGDYAYGVPLYGEPRPVMIDLAFGEDKQTEEKYDYVTKEGNIFYAEAFLPAVRGGKGAYLWGKISRLYDREGRLIGAIESIRDITERKRTEEQLKYLSLHDPLTGLYNRTFFEDSMRRAGDGRFSPVGIIVCDLDGLKFINDTLGHDAGDSLLENAAAVIEGSFRQSDIVSRIGGDEFAILLIHSDEKTVEDACNRLRHAIDRYNEARPEIPLSISMRFAVSTQSDHGINELFKEADNNMYREKLHCSQSARSAIVQTLMKALEARDFITEGHAVRLQEFVTILAGAIDLPKRNISDLNLLAKFHDIGKVGVSDNILFKPGNLSSEEAAEMRRHCEIGYRIAQSAPDLAPIAEWILKHHEWWNGKGYPQGLKGEEIPLECRILAIADAYDAMTNNRPYRKAMTHHDAVRELKRCSGTQFDPHLVDKFVDVLSKSARPEKT</sequence>
<evidence type="ECO:0000313" key="5">
    <source>
        <dbReference type="EMBL" id="TEB11278.1"/>
    </source>
</evidence>
<evidence type="ECO:0000259" key="3">
    <source>
        <dbReference type="PROSITE" id="PS50887"/>
    </source>
</evidence>
<dbReference type="InterPro" id="IPR000160">
    <property type="entry name" value="GGDEF_dom"/>
</dbReference>
<gene>
    <name evidence="5" type="primary">yegE_1</name>
    <name evidence="5" type="ORF">Pmgp_01813</name>
</gene>
<dbReference type="OrthoDB" id="9798833at2"/>
<dbReference type="Pfam" id="PF08448">
    <property type="entry name" value="PAS_4"/>
    <property type="match status" value="2"/>
</dbReference>
<dbReference type="SUPFAM" id="SSF55073">
    <property type="entry name" value="Nucleotide cyclase"/>
    <property type="match status" value="1"/>
</dbReference>
<keyword evidence="6" id="KW-1185">Reference proteome</keyword>
<organism evidence="5 6">
    <name type="scientific">Pelotomaculum propionicicum</name>
    <dbReference type="NCBI Taxonomy" id="258475"/>
    <lineage>
        <taxon>Bacteria</taxon>
        <taxon>Bacillati</taxon>
        <taxon>Bacillota</taxon>
        <taxon>Clostridia</taxon>
        <taxon>Eubacteriales</taxon>
        <taxon>Desulfotomaculaceae</taxon>
        <taxon>Pelotomaculum</taxon>
    </lineage>
</organism>
<dbReference type="PANTHER" id="PTHR44757:SF2">
    <property type="entry name" value="BIOFILM ARCHITECTURE MAINTENANCE PROTEIN MBAA"/>
    <property type="match status" value="1"/>
</dbReference>
<dbReference type="InterPro" id="IPR000700">
    <property type="entry name" value="PAS-assoc_C"/>
</dbReference>
<feature type="domain" description="GGDEF" evidence="3">
    <location>
        <begin position="425"/>
        <end position="557"/>
    </location>
</feature>
<dbReference type="PROSITE" id="PS51832">
    <property type="entry name" value="HD_GYP"/>
    <property type="match status" value="1"/>
</dbReference>
<dbReference type="InterPro" id="IPR037522">
    <property type="entry name" value="HD_GYP_dom"/>
</dbReference>
<dbReference type="SMART" id="SM00471">
    <property type="entry name" value="HDc"/>
    <property type="match status" value="1"/>
</dbReference>
<dbReference type="EMBL" id="QFFZ01000016">
    <property type="protein sequence ID" value="TEB11278.1"/>
    <property type="molecule type" value="Genomic_DNA"/>
</dbReference>
<dbReference type="InterPro" id="IPR013656">
    <property type="entry name" value="PAS_4"/>
</dbReference>
<keyword evidence="5" id="KW-0548">Nucleotidyltransferase</keyword>
<dbReference type="EC" id="2.7.7.65" evidence="5"/>
<dbReference type="CDD" id="cd01949">
    <property type="entry name" value="GGDEF"/>
    <property type="match status" value="1"/>
</dbReference>
<dbReference type="Proteomes" id="UP000297597">
    <property type="component" value="Unassembled WGS sequence"/>
</dbReference>
<protein>
    <submittedName>
        <fullName evidence="5">Putative diguanylate cyclase YegE</fullName>
        <ecNumber evidence="5">2.7.7.65</ecNumber>
    </submittedName>
</protein>
<dbReference type="InterPro" id="IPR043128">
    <property type="entry name" value="Rev_trsase/Diguanyl_cyclase"/>
</dbReference>
<dbReference type="AlphaFoldDB" id="A0A4Y7RQH8"/>
<feature type="domain" description="PAC" evidence="2">
    <location>
        <begin position="329"/>
        <end position="396"/>
    </location>
</feature>
<evidence type="ECO:0000259" key="2">
    <source>
        <dbReference type="PROSITE" id="PS50113"/>
    </source>
</evidence>
<dbReference type="SMART" id="SM00267">
    <property type="entry name" value="GGDEF"/>
    <property type="match status" value="1"/>
</dbReference>
<dbReference type="InterPro" id="IPR035965">
    <property type="entry name" value="PAS-like_dom_sf"/>
</dbReference>
<dbReference type="SMART" id="SM00091">
    <property type="entry name" value="PAS"/>
    <property type="match status" value="3"/>
</dbReference>
<dbReference type="CDD" id="cd00130">
    <property type="entry name" value="PAS"/>
    <property type="match status" value="3"/>
</dbReference>
<evidence type="ECO:0000259" key="1">
    <source>
        <dbReference type="PROSITE" id="PS50112"/>
    </source>
</evidence>
<dbReference type="Pfam" id="PF13426">
    <property type="entry name" value="PAS_9"/>
    <property type="match status" value="1"/>
</dbReference>
<dbReference type="InterPro" id="IPR000014">
    <property type="entry name" value="PAS"/>
</dbReference>
<dbReference type="SMART" id="SM00086">
    <property type="entry name" value="PAC"/>
    <property type="match status" value="3"/>
</dbReference>
<proteinExistence type="predicted"/>
<dbReference type="InterPro" id="IPR003607">
    <property type="entry name" value="HD/PDEase_dom"/>
</dbReference>
<dbReference type="PROSITE" id="PS50112">
    <property type="entry name" value="PAS"/>
    <property type="match status" value="3"/>
</dbReference>
<dbReference type="NCBIfam" id="TIGR00254">
    <property type="entry name" value="GGDEF"/>
    <property type="match status" value="1"/>
</dbReference>
<evidence type="ECO:0000259" key="4">
    <source>
        <dbReference type="PROSITE" id="PS51832"/>
    </source>
</evidence>
<dbReference type="Gene3D" id="1.10.3210.10">
    <property type="entry name" value="Hypothetical protein af1432"/>
    <property type="match status" value="1"/>
</dbReference>
<dbReference type="InterPro" id="IPR052155">
    <property type="entry name" value="Biofilm_reg_signaling"/>
</dbReference>
<dbReference type="InterPro" id="IPR029787">
    <property type="entry name" value="Nucleotide_cyclase"/>
</dbReference>
<dbReference type="GO" id="GO:0052621">
    <property type="term" value="F:diguanylate cyclase activity"/>
    <property type="evidence" value="ECO:0007669"/>
    <property type="project" value="UniProtKB-EC"/>
</dbReference>
<dbReference type="SUPFAM" id="SSF55785">
    <property type="entry name" value="PYP-like sensor domain (PAS domain)"/>
    <property type="match status" value="3"/>
</dbReference>
<dbReference type="InterPro" id="IPR001610">
    <property type="entry name" value="PAC"/>
</dbReference>
<dbReference type="NCBIfam" id="TIGR00229">
    <property type="entry name" value="sensory_box"/>
    <property type="match status" value="3"/>
</dbReference>
<dbReference type="CDD" id="cd00077">
    <property type="entry name" value="HDc"/>
    <property type="match status" value="1"/>
</dbReference>
<feature type="domain" description="PAS" evidence="1">
    <location>
        <begin position="131"/>
        <end position="174"/>
    </location>
</feature>
<name>A0A4Y7RQH8_9FIRM</name>
<dbReference type="PROSITE" id="PS50113">
    <property type="entry name" value="PAC"/>
    <property type="match status" value="3"/>
</dbReference>
<feature type="domain" description="PAS" evidence="1">
    <location>
        <begin position="4"/>
        <end position="46"/>
    </location>
</feature>
<dbReference type="Pfam" id="PF13487">
    <property type="entry name" value="HD_5"/>
    <property type="match status" value="1"/>
</dbReference>
<keyword evidence="5" id="KW-0808">Transferase</keyword>
<feature type="domain" description="HD-GYP" evidence="4">
    <location>
        <begin position="548"/>
        <end position="740"/>
    </location>
</feature>
<dbReference type="RefSeq" id="WP_134213663.1">
    <property type="nucleotide sequence ID" value="NZ_QFFZ01000016.1"/>
</dbReference>
<dbReference type="Pfam" id="PF00990">
    <property type="entry name" value="GGDEF"/>
    <property type="match status" value="1"/>
</dbReference>
<dbReference type="PROSITE" id="PS50887">
    <property type="entry name" value="GGDEF"/>
    <property type="match status" value="1"/>
</dbReference>
<dbReference type="PANTHER" id="PTHR44757">
    <property type="entry name" value="DIGUANYLATE CYCLASE DGCP"/>
    <property type="match status" value="1"/>
</dbReference>